<reference evidence="2" key="1">
    <citation type="submission" date="2019-11" db="UniProtKB">
        <authorList>
            <consortium name="WormBaseParasite"/>
        </authorList>
    </citation>
    <scope>IDENTIFICATION</scope>
</reference>
<dbReference type="WBParaSite" id="MCU_007236-RA">
    <property type="protein sequence ID" value="MCU_007236-RA"/>
    <property type="gene ID" value="MCU_007236"/>
</dbReference>
<dbReference type="AlphaFoldDB" id="A0A5K3FDA4"/>
<organism evidence="2">
    <name type="scientific">Mesocestoides corti</name>
    <name type="common">Flatworm</name>
    <dbReference type="NCBI Taxonomy" id="53468"/>
    <lineage>
        <taxon>Eukaryota</taxon>
        <taxon>Metazoa</taxon>
        <taxon>Spiralia</taxon>
        <taxon>Lophotrochozoa</taxon>
        <taxon>Platyhelminthes</taxon>
        <taxon>Cestoda</taxon>
        <taxon>Eucestoda</taxon>
        <taxon>Cyclophyllidea</taxon>
        <taxon>Mesocestoididae</taxon>
        <taxon>Mesocestoides</taxon>
    </lineage>
</organism>
<feature type="region of interest" description="Disordered" evidence="1">
    <location>
        <begin position="87"/>
        <end position="107"/>
    </location>
</feature>
<protein>
    <submittedName>
        <fullName evidence="2">Enkurin domain-containing protein</fullName>
    </submittedName>
</protein>
<accession>A0A5K3FDA4</accession>
<name>A0A5K3FDA4_MESCO</name>
<proteinExistence type="predicted"/>
<feature type="compositionally biased region" description="Low complexity" evidence="1">
    <location>
        <begin position="91"/>
        <end position="105"/>
    </location>
</feature>
<evidence type="ECO:0000256" key="1">
    <source>
        <dbReference type="SAM" id="MobiDB-lite"/>
    </source>
</evidence>
<evidence type="ECO:0000313" key="2">
    <source>
        <dbReference type="WBParaSite" id="MCU_007236-RA"/>
    </source>
</evidence>
<feature type="region of interest" description="Disordered" evidence="1">
    <location>
        <begin position="303"/>
        <end position="335"/>
    </location>
</feature>
<feature type="region of interest" description="Disordered" evidence="1">
    <location>
        <begin position="155"/>
        <end position="263"/>
    </location>
</feature>
<feature type="compositionally biased region" description="Low complexity" evidence="1">
    <location>
        <begin position="164"/>
        <end position="176"/>
    </location>
</feature>
<sequence length="499" mass="55248">MKAKWSYARTRARPCPEGVHTNAPSHEPGILAVNWLPISTTERALGAGSELLQCRGNRGRRCIAWEGMEPFTYDDYSDFDADELDFDPPLRRSTTSATRRPARPLSPFELGVDEGEMEKIRSRARQATADFLDSCDAMRQKAKIKDQDALNKFNAAMDLPPSAPRRASISSSRRSSLGLIPTASRSLREGSHGSDLVVTSHASSVRSGPAGARPPPPPTMSTREGSRGSEVDADSSATPPVGPGLRSLRVRHRSPGLPPPTPNVMDEINALEAFARDTRPLHEKLPRGPVVRSRFVRSMTPGAKFLTSPRMSPARSGSLAPRMTTETVVSTDADPRERISTRRKIRDVESRLDKILDYELPYASGFKEMRNALRDINDKMARHRLMIDRYSGLQMNEDNEPVADRVAAKVDELIPRVPALSGVQNPFKPRTYEVTGEFDPRLIPGYVTGICVTQNEGTQELRGRIRNLLCRTRETSRKDAANPHLKAFPTKQRTAAVAE</sequence>